<dbReference type="GO" id="GO:0009103">
    <property type="term" value="P:lipopolysaccharide biosynthetic process"/>
    <property type="evidence" value="ECO:0007669"/>
    <property type="project" value="TreeGrafter"/>
</dbReference>
<keyword evidence="10" id="KW-1185">Reference proteome</keyword>
<dbReference type="PANTHER" id="PTHR22926:SF3">
    <property type="entry name" value="UNDECAPRENYL-PHOSPHATE ALPHA-N-ACETYLGLUCOSAMINYL 1-PHOSPHATE TRANSFERASE"/>
    <property type="match status" value="1"/>
</dbReference>
<keyword evidence="7" id="KW-0479">Metal-binding</keyword>
<comment type="subcellular location">
    <subcellularLocation>
        <location evidence="1">Cell membrane</location>
        <topology evidence="1">Multi-pass membrane protein</topology>
    </subcellularLocation>
</comment>
<comment type="cofactor">
    <cofactor evidence="7">
        <name>Mg(2+)</name>
        <dbReference type="ChEBI" id="CHEBI:18420"/>
    </cofactor>
</comment>
<evidence type="ECO:0000256" key="5">
    <source>
        <dbReference type="ARBA" id="ARBA00022989"/>
    </source>
</evidence>
<dbReference type="InterPro" id="IPR000715">
    <property type="entry name" value="Glycosyl_transferase_4"/>
</dbReference>
<name>A0A4Q2RFK5_9HYPH</name>
<organism evidence="9 10">
    <name type="scientific">Lichenibacterium ramalinae</name>
    <dbReference type="NCBI Taxonomy" id="2316527"/>
    <lineage>
        <taxon>Bacteria</taxon>
        <taxon>Pseudomonadati</taxon>
        <taxon>Pseudomonadota</taxon>
        <taxon>Alphaproteobacteria</taxon>
        <taxon>Hyphomicrobiales</taxon>
        <taxon>Lichenihabitantaceae</taxon>
        <taxon>Lichenibacterium</taxon>
    </lineage>
</organism>
<sequence>MHGSRDGSLDGAWADAGAGRVTAPSPGVAAVLAGLGLVGATALGAALLVRLLHPLLVRYALARPNARSAHRTPTPQGGGIAVLGALVPAAAAGAAALAAWGAAWGPAMPEPGSTLALGPGDALRLATVLAAALLVGAVGTVDDIHPLPPLPRLALQLIAMGLAVSALPEGARVLPWLPLAAERLLLVVGGAWFVNLTNFMDGMDWLTVADAVPATAALALFWFAGLLSAPAGLVALCLLGAMLGFAPFNRPVARLFLGDVGSLAVGLLTAYALFDLAGHGGLVAAVLLVLYPIADSGLTLLWRLRRGDRVWEAHRHHFYQVATARGCGVREVLGRVFVTNIALAAFAAASLWQGRAALSVLDLALGAAAVALLLRALARGRAPRGESRPGA</sequence>
<gene>
    <name evidence="9" type="ORF">D3272_02325</name>
</gene>
<dbReference type="GO" id="GO:0071555">
    <property type="term" value="P:cell wall organization"/>
    <property type="evidence" value="ECO:0007669"/>
    <property type="project" value="TreeGrafter"/>
</dbReference>
<evidence type="ECO:0000256" key="3">
    <source>
        <dbReference type="ARBA" id="ARBA00022679"/>
    </source>
</evidence>
<dbReference type="PANTHER" id="PTHR22926">
    <property type="entry name" value="PHOSPHO-N-ACETYLMURAMOYL-PENTAPEPTIDE-TRANSFERASE"/>
    <property type="match status" value="1"/>
</dbReference>
<feature type="binding site" evidence="7">
    <location>
        <position position="198"/>
    </location>
    <ligand>
        <name>Mg(2+)</name>
        <dbReference type="ChEBI" id="CHEBI:18420"/>
    </ligand>
</feature>
<evidence type="ECO:0000313" key="10">
    <source>
        <dbReference type="Proteomes" id="UP000289411"/>
    </source>
</evidence>
<evidence type="ECO:0000256" key="2">
    <source>
        <dbReference type="ARBA" id="ARBA00022475"/>
    </source>
</evidence>
<feature type="transmembrane region" description="Helical" evidence="8">
    <location>
        <begin position="255"/>
        <end position="274"/>
    </location>
</feature>
<feature type="transmembrane region" description="Helical" evidence="8">
    <location>
        <begin position="332"/>
        <end position="352"/>
    </location>
</feature>
<dbReference type="Proteomes" id="UP000289411">
    <property type="component" value="Unassembled WGS sequence"/>
</dbReference>
<dbReference type="GO" id="GO:0016780">
    <property type="term" value="F:phosphotransferase activity, for other substituted phosphate groups"/>
    <property type="evidence" value="ECO:0007669"/>
    <property type="project" value="InterPro"/>
</dbReference>
<feature type="transmembrane region" description="Helical" evidence="8">
    <location>
        <begin position="78"/>
        <end position="102"/>
    </location>
</feature>
<dbReference type="GO" id="GO:0046872">
    <property type="term" value="F:metal ion binding"/>
    <property type="evidence" value="ECO:0007669"/>
    <property type="project" value="UniProtKB-KW"/>
</dbReference>
<reference evidence="9 10" key="1">
    <citation type="submission" date="2018-09" db="EMBL/GenBank/DDBJ databases">
        <authorList>
            <person name="Grouzdev D.S."/>
            <person name="Krutkina M.S."/>
        </authorList>
    </citation>
    <scope>NUCLEOTIDE SEQUENCE [LARGE SCALE GENOMIC DNA]</scope>
    <source>
        <strain evidence="9 10">RmlP001</strain>
    </source>
</reference>
<dbReference type="GO" id="GO:0005886">
    <property type="term" value="C:plasma membrane"/>
    <property type="evidence" value="ECO:0007669"/>
    <property type="project" value="UniProtKB-SubCell"/>
</dbReference>
<reference evidence="9 10" key="2">
    <citation type="submission" date="2019-02" db="EMBL/GenBank/DDBJ databases">
        <title>'Lichenibacterium ramalinii' gen. nov. sp. nov., 'Lichenibacterium minor' gen. nov. sp. nov.</title>
        <authorList>
            <person name="Pankratov T."/>
        </authorList>
    </citation>
    <scope>NUCLEOTIDE SEQUENCE [LARGE SCALE GENOMIC DNA]</scope>
    <source>
        <strain evidence="9 10">RmlP001</strain>
    </source>
</reference>
<protein>
    <submittedName>
        <fullName evidence="9">Glycosyl transferase</fullName>
    </submittedName>
</protein>
<proteinExistence type="predicted"/>
<keyword evidence="2" id="KW-1003">Cell membrane</keyword>
<keyword evidence="7" id="KW-0460">Magnesium</keyword>
<comment type="caution">
    <text evidence="9">The sequence shown here is derived from an EMBL/GenBank/DDBJ whole genome shotgun (WGS) entry which is preliminary data.</text>
</comment>
<feature type="transmembrane region" description="Helical" evidence="8">
    <location>
        <begin position="122"/>
        <end position="141"/>
    </location>
</feature>
<dbReference type="Pfam" id="PF00953">
    <property type="entry name" value="Glycos_transf_4"/>
    <property type="match status" value="1"/>
</dbReference>
<evidence type="ECO:0000313" key="9">
    <source>
        <dbReference type="EMBL" id="RYB06946.1"/>
    </source>
</evidence>
<feature type="transmembrane region" description="Helical" evidence="8">
    <location>
        <begin position="28"/>
        <end position="57"/>
    </location>
</feature>
<feature type="transmembrane region" description="Helical" evidence="8">
    <location>
        <begin position="280"/>
        <end position="302"/>
    </location>
</feature>
<dbReference type="AlphaFoldDB" id="A0A4Q2RFK5"/>
<keyword evidence="6 8" id="KW-0472">Membrane</keyword>
<dbReference type="OrthoDB" id="9783652at2"/>
<keyword evidence="3 9" id="KW-0808">Transferase</keyword>
<evidence type="ECO:0000256" key="6">
    <source>
        <dbReference type="ARBA" id="ARBA00023136"/>
    </source>
</evidence>
<dbReference type="EMBL" id="QYBC01000002">
    <property type="protein sequence ID" value="RYB06946.1"/>
    <property type="molecule type" value="Genomic_DNA"/>
</dbReference>
<dbReference type="GO" id="GO:0044038">
    <property type="term" value="P:cell wall macromolecule biosynthetic process"/>
    <property type="evidence" value="ECO:0007669"/>
    <property type="project" value="TreeGrafter"/>
</dbReference>
<feature type="binding site" evidence="7">
    <location>
        <position position="259"/>
    </location>
    <ligand>
        <name>Mg(2+)</name>
        <dbReference type="ChEBI" id="CHEBI:18420"/>
    </ligand>
</feature>
<accession>A0A4Q2RFK5</accession>
<evidence type="ECO:0000256" key="1">
    <source>
        <dbReference type="ARBA" id="ARBA00004651"/>
    </source>
</evidence>
<feature type="transmembrane region" description="Helical" evidence="8">
    <location>
        <begin position="358"/>
        <end position="378"/>
    </location>
</feature>
<evidence type="ECO:0000256" key="8">
    <source>
        <dbReference type="SAM" id="Phobius"/>
    </source>
</evidence>
<evidence type="ECO:0000256" key="7">
    <source>
        <dbReference type="PIRSR" id="PIRSR600715-1"/>
    </source>
</evidence>
<keyword evidence="5 8" id="KW-1133">Transmembrane helix</keyword>
<keyword evidence="4 8" id="KW-0812">Transmembrane</keyword>
<evidence type="ECO:0000256" key="4">
    <source>
        <dbReference type="ARBA" id="ARBA00022692"/>
    </source>
</evidence>